<evidence type="ECO:0000313" key="4">
    <source>
        <dbReference type="Proteomes" id="UP000561077"/>
    </source>
</evidence>
<dbReference type="EMBL" id="JABEQO010000012">
    <property type="protein sequence ID" value="MBB2164975.1"/>
    <property type="molecule type" value="Genomic_DNA"/>
</dbReference>
<name>A0A7W4ILA8_9PROT</name>
<dbReference type="SUPFAM" id="SSF56784">
    <property type="entry name" value="HAD-like"/>
    <property type="match status" value="1"/>
</dbReference>
<dbReference type="InterPro" id="IPR023214">
    <property type="entry name" value="HAD_sf"/>
</dbReference>
<dbReference type="InterPro" id="IPR036412">
    <property type="entry name" value="HAD-like_sf"/>
</dbReference>
<dbReference type="Proteomes" id="UP000540490">
    <property type="component" value="Unassembled WGS sequence"/>
</dbReference>
<gene>
    <name evidence="2" type="ORF">HLH25_10755</name>
    <name evidence="1" type="ORF">HLH26_10570</name>
</gene>
<accession>A0A7W4ILA8</accession>
<evidence type="ECO:0000313" key="3">
    <source>
        <dbReference type="Proteomes" id="UP000540490"/>
    </source>
</evidence>
<keyword evidence="3" id="KW-1185">Reference proteome</keyword>
<dbReference type="RefSeq" id="WP_182974068.1">
    <property type="nucleotide sequence ID" value="NZ_JABEQO010000012.1"/>
</dbReference>
<comment type="caution">
    <text evidence="1">The sequence shown here is derived from an EMBL/GenBank/DDBJ whole genome shotgun (WGS) entry which is preliminary data.</text>
</comment>
<dbReference type="Proteomes" id="UP000561077">
    <property type="component" value="Unassembled WGS sequence"/>
</dbReference>
<evidence type="ECO:0000313" key="2">
    <source>
        <dbReference type="EMBL" id="MBB2194111.1"/>
    </source>
</evidence>
<sequence>MKKSMTKKNDTDWSTLIDLIDRSEVVSFDVFETLVWRIYQYPVDLFAHIEESCGAPKFREERQTAEMRARSLARVAGRDEVTLDEIYQQLPAALRKYKQIEIDQEIASCYRDDWMYNIYSYALSKGKRIVLASDMYLPETVIKTILSNAGYDNYERLFLSSVTLHPKATGLLFRDLIDYAQVPANKILHIGDNNHSDFVMPQAAGLQAYLYVPALERLGGVAEQTLFQTLAQAPFAGSAVNSLFQGLVAHYRMKNPEPDYWERFGYVYGGPIASGFCQWIREQCDENKISHVAFLARDGYIFKEAFDALYPDFSTSYVYASRRCFLLAALKSVDKSFLDLIASEHLLDRYDIPWTFKDFLHQLALDEPELALAFRERFPEQDAAVKTAEQLEKVREFFEDYEDTLLAAGARERADLLAYFDRQGLFSEPLAIVDLGWKGTLYKNMRAICRLGNKTFDPLPLYYATHEYDTFDCQLASYALDQGRPQESVLNTHLGVTLLEMMFSALHPSILKLRRAGNEFEPVYRDEDNGNDKARLDELSRIKTGILKFVEDYAKATKELPLDIPGELSVGPLKSFIENVTVDDRRQFANVDYVGGIGNVQRYERIMPPYQERCFALVSPWPGSLSAENELIVRICKAAREIGVQAVPVSCDGRLLNREYQLTGNVIVIEEIPFAIALHYDTIKTLDTFYYFSLWNPPEIPLRTPLYPRAVDSYISYDDYLTTGSTRIRNHLRSITRDTPRPLDGMSELFPSFSASAMMEPSLRKPILFYCGMNWEKVVYGTGARHEGLLKLLDRSGKIKFFGPERIASWGGIHAWEGFTSYCGMIPFDGHSIIEEINKCGVVLVLSSNDHRRSGMATTRLYEACVGGGVIISDDNPFVLEHFKDAALFIDYDVNNPTRTFSQIMEKFDWIQTHREEAIDLVKRAQAIFRAKFTLEGSLQAIFAKHDERKALVSQYLHARSESEKVLAVYVIEGGFFDIWQKVRLERIIENVRRQDYQNIHLVVACDVSIQHLIRYYCEKKAAGVQIDIVPRKMINKQGTSILTQGNVIDDICREFEHDFLMFTGSTEIWYRDHVTTLKRQLENNLDAVIAYSGRSSAERDGRRTLNRFGPVNMYLFLEATDILPGELLFRRTVEEYLQPFDFDFLDGIEYFAYFLMAHYKHGKQAVFSHRITFAVAPFLPARNEALALIKAAQIRFVRDLVRFEIDSIRAESLQGPGDATAPAGNGQEALSLRNELLARTTELVTMKAALQEAISVRDKHLENVRRELAERTAVSEALLSDIADRDEELIKIREILVERTRIAEDAIAQLNAMDALV</sequence>
<protein>
    <submittedName>
        <fullName evidence="1">Uncharacterized protein</fullName>
    </submittedName>
</protein>
<reference evidence="3 4" key="1">
    <citation type="submission" date="2020-04" db="EMBL/GenBank/DDBJ databases">
        <title>Description of novel Gluconacetobacter.</title>
        <authorList>
            <person name="Sombolestani A."/>
        </authorList>
    </citation>
    <scope>NUCLEOTIDE SEQUENCE [LARGE SCALE GENOMIC DNA]</scope>
    <source>
        <strain evidence="2 3">LMG 1728</strain>
        <strain evidence="1 4">LMG 1731</strain>
    </source>
</reference>
<dbReference type="Gene3D" id="3.40.50.1000">
    <property type="entry name" value="HAD superfamily/HAD-like"/>
    <property type="match status" value="1"/>
</dbReference>
<dbReference type="Gene3D" id="1.10.150.400">
    <property type="match status" value="1"/>
</dbReference>
<dbReference type="SUPFAM" id="SSF53448">
    <property type="entry name" value="Nucleotide-diphospho-sugar transferases"/>
    <property type="match status" value="1"/>
</dbReference>
<proteinExistence type="predicted"/>
<evidence type="ECO:0000313" key="1">
    <source>
        <dbReference type="EMBL" id="MBB2164975.1"/>
    </source>
</evidence>
<organism evidence="1 4">
    <name type="scientific">Gluconacetobacter dulcium</name>
    <dbReference type="NCBI Taxonomy" id="2729096"/>
    <lineage>
        <taxon>Bacteria</taxon>
        <taxon>Pseudomonadati</taxon>
        <taxon>Pseudomonadota</taxon>
        <taxon>Alphaproteobacteria</taxon>
        <taxon>Acetobacterales</taxon>
        <taxon>Acetobacteraceae</taxon>
        <taxon>Gluconacetobacter</taxon>
    </lineage>
</organism>
<dbReference type="InterPro" id="IPR029044">
    <property type="entry name" value="Nucleotide-diphossugar_trans"/>
</dbReference>
<dbReference type="EMBL" id="JABEQN010000012">
    <property type="protein sequence ID" value="MBB2194111.1"/>
    <property type="molecule type" value="Genomic_DNA"/>
</dbReference>